<keyword evidence="3" id="KW-1185">Reference proteome</keyword>
<feature type="transmembrane region" description="Helical" evidence="1">
    <location>
        <begin position="12"/>
        <end position="32"/>
    </location>
</feature>
<keyword evidence="1" id="KW-0472">Membrane</keyword>
<evidence type="ECO:0000313" key="2">
    <source>
        <dbReference type="EMBL" id="WQJ51095.1"/>
    </source>
</evidence>
<keyword evidence="1" id="KW-1133">Transmembrane helix</keyword>
<name>A0ABZ0YZ35_9CAUD</name>
<dbReference type="EMBL" id="OR769219">
    <property type="protein sequence ID" value="WQJ51095.1"/>
    <property type="molecule type" value="Genomic_DNA"/>
</dbReference>
<evidence type="ECO:0000256" key="1">
    <source>
        <dbReference type="SAM" id="Phobius"/>
    </source>
</evidence>
<keyword evidence="1" id="KW-0812">Transmembrane</keyword>
<proteinExistence type="predicted"/>
<organism evidence="2 3">
    <name type="scientific">phage Lak_Megaphage_RVC_AP3_GC26</name>
    <dbReference type="NCBI Taxonomy" id="3109225"/>
    <lineage>
        <taxon>Viruses</taxon>
        <taxon>Duplodnaviria</taxon>
        <taxon>Heunggongvirae</taxon>
        <taxon>Uroviricota</taxon>
        <taxon>Caudoviricetes</taxon>
        <taxon>Caudoviricetes code 15 clade</taxon>
    </lineage>
</organism>
<dbReference type="Proteomes" id="UP001348805">
    <property type="component" value="Segment"/>
</dbReference>
<evidence type="ECO:0000313" key="3">
    <source>
        <dbReference type="Proteomes" id="UP001348805"/>
    </source>
</evidence>
<accession>A0ABZ0YZ35</accession>
<protein>
    <submittedName>
        <fullName evidence="2">Uncharacterized protein</fullName>
    </submittedName>
</protein>
<sequence>MIDTNQTQKCYNSFSCIGSILIILFVIGSIIWDICVTKPAMRESIDDIRIEVKDIHKKLNTKFASDTISFYNAYVKVQQDRAFAKNDSISK</sequence>
<reference evidence="2 3" key="1">
    <citation type="submission" date="2023-11" db="EMBL/GenBank/DDBJ databases">
        <authorList>
            <person name="Cook R."/>
            <person name="Crisci M."/>
            <person name="Pye H."/>
            <person name="Adriaenssens E."/>
            <person name="Santini J."/>
        </authorList>
    </citation>
    <scope>NUCLEOTIDE SEQUENCE [LARGE SCALE GENOMIC DNA]</scope>
    <source>
        <strain evidence="2">Lak_Megaphage_RVC_AP3_GC26</strain>
    </source>
</reference>